<evidence type="ECO:0000259" key="18">
    <source>
        <dbReference type="Pfam" id="PF00361"/>
    </source>
</evidence>
<feature type="transmembrane region" description="Helical" evidence="17">
    <location>
        <begin position="149"/>
        <end position="168"/>
    </location>
</feature>
<keyword evidence="15 17" id="KW-0472">Membrane</keyword>
<keyword evidence="10 17" id="KW-0249">Electron transport</keyword>
<keyword evidence="8 17" id="KW-0812">Transmembrane</keyword>
<dbReference type="EC" id="7.1.1.2" evidence="4 17"/>
<feature type="transmembrane region" description="Helical" evidence="17">
    <location>
        <begin position="92"/>
        <end position="110"/>
    </location>
</feature>
<feature type="domain" description="NADH:quinone oxidoreductase/Mrp antiporter transmembrane" evidence="18">
    <location>
        <begin position="111"/>
        <end position="394"/>
    </location>
</feature>
<evidence type="ECO:0000256" key="11">
    <source>
        <dbReference type="ARBA" id="ARBA00022989"/>
    </source>
</evidence>
<comment type="subcellular location">
    <subcellularLocation>
        <location evidence="2 17">Mitochondrion membrane</location>
        <topology evidence="2 17">Multi-pass membrane protein</topology>
    </subcellularLocation>
</comment>
<sequence>MYMILILIILNFKSLILFKNNFIFLILMCLMNLIFSMFIFLNFNYMNSFLWNYIYYIFGMDYLSMNLIFLTFWIMTFSMLSNLDNLLNNKKMIYMYLMMLLMLSLILTFLSMNILIFYIFFEISLIPIILIIMGWGYQIDRIQASMYMMFYTLFGSLPLLIMIMYLYSKMNSIMFIFLQMKIINLNNLYFFYMMNFAFLVKMPMYFMHLWLPKAHVEAPISGSMILAGVMLKLGSYGIYRFMLMFPSLYMNCNFLIIITLLGSLISSMICLNQSDMKVIIAYSSIVHMNMLLSSMFTLFFVSFKGSILMMIAHGLCSSGLFYIVNLNYERFNSRNIFINKGLINLLPSLSLWWFLMCSSNFSAPPSLNLFSEIFLLMGLIQWSNYLIVFIIMNLFLSSCYSIFLYGFIQYGKLNYMFYNFKMINCFEFMVLMMHWLPLNLIFLIF</sequence>
<dbReference type="PANTHER" id="PTHR43507:SF20">
    <property type="entry name" value="NADH-UBIQUINONE OXIDOREDUCTASE CHAIN 4"/>
    <property type="match status" value="1"/>
</dbReference>
<keyword evidence="9" id="KW-1278">Translocase</keyword>
<geneLocation type="mitochondrion" evidence="20"/>
<feature type="transmembrane region" description="Helical" evidence="17">
    <location>
        <begin position="53"/>
        <end position="80"/>
    </location>
</feature>
<evidence type="ECO:0000256" key="13">
    <source>
        <dbReference type="ARBA" id="ARBA00023075"/>
    </source>
</evidence>
<keyword evidence="6 17" id="KW-0813">Transport</keyword>
<feature type="transmembrane region" description="Helical" evidence="17">
    <location>
        <begin position="336"/>
        <end position="355"/>
    </location>
</feature>
<evidence type="ECO:0000256" key="1">
    <source>
        <dbReference type="ARBA" id="ARBA00003257"/>
    </source>
</evidence>
<keyword evidence="11 17" id="KW-1133">Transmembrane helix</keyword>
<feature type="transmembrane region" description="Helical" evidence="17">
    <location>
        <begin position="307"/>
        <end position="324"/>
    </location>
</feature>
<comment type="catalytic activity">
    <reaction evidence="16 17">
        <text>a ubiquinone + NADH + 5 H(+)(in) = a ubiquinol + NAD(+) + 4 H(+)(out)</text>
        <dbReference type="Rhea" id="RHEA:29091"/>
        <dbReference type="Rhea" id="RHEA-COMP:9565"/>
        <dbReference type="Rhea" id="RHEA-COMP:9566"/>
        <dbReference type="ChEBI" id="CHEBI:15378"/>
        <dbReference type="ChEBI" id="CHEBI:16389"/>
        <dbReference type="ChEBI" id="CHEBI:17976"/>
        <dbReference type="ChEBI" id="CHEBI:57540"/>
        <dbReference type="ChEBI" id="CHEBI:57945"/>
        <dbReference type="EC" id="7.1.1.2"/>
    </reaction>
</comment>
<keyword evidence="12 17" id="KW-0520">NAD</keyword>
<evidence type="ECO:0000256" key="3">
    <source>
        <dbReference type="ARBA" id="ARBA00009025"/>
    </source>
</evidence>
<keyword evidence="7 17" id="KW-0679">Respiratory chain</keyword>
<evidence type="ECO:0000259" key="19">
    <source>
        <dbReference type="Pfam" id="PF01059"/>
    </source>
</evidence>
<dbReference type="GeneID" id="71882526"/>
<evidence type="ECO:0000256" key="7">
    <source>
        <dbReference type="ARBA" id="ARBA00022660"/>
    </source>
</evidence>
<evidence type="ECO:0000256" key="12">
    <source>
        <dbReference type="ARBA" id="ARBA00023027"/>
    </source>
</evidence>
<organism evidence="20">
    <name type="scientific">Virgulibracon endoxylaphagus</name>
    <dbReference type="NCBI Taxonomy" id="2933211"/>
    <lineage>
        <taxon>Eukaryota</taxon>
        <taxon>Metazoa</taxon>
        <taxon>Ecdysozoa</taxon>
        <taxon>Arthropoda</taxon>
        <taxon>Hexapoda</taxon>
        <taxon>Insecta</taxon>
        <taxon>Pterygota</taxon>
        <taxon>Neoptera</taxon>
        <taxon>Endopterygota</taxon>
        <taxon>Hymenoptera</taxon>
        <taxon>Apocrita</taxon>
        <taxon>Ichneumonoidea</taxon>
        <taxon>Braconidae</taxon>
        <taxon>Braconinae</taxon>
        <taxon>Virgulibracon</taxon>
    </lineage>
</organism>
<dbReference type="CTD" id="4538"/>
<accession>A0A8T9JCX1</accession>
<dbReference type="EMBL" id="OK585072">
    <property type="protein sequence ID" value="UOK09632.1"/>
    <property type="molecule type" value="Genomic_DNA"/>
</dbReference>
<dbReference type="GO" id="GO:0015990">
    <property type="term" value="P:electron transport coupled proton transport"/>
    <property type="evidence" value="ECO:0007669"/>
    <property type="project" value="TreeGrafter"/>
</dbReference>
<feature type="domain" description="NADH:ubiquinone oxidoreductase chain 4 N-terminal" evidence="19">
    <location>
        <begin position="1"/>
        <end position="108"/>
    </location>
</feature>
<dbReference type="GO" id="GO:0003954">
    <property type="term" value="F:NADH dehydrogenase activity"/>
    <property type="evidence" value="ECO:0007669"/>
    <property type="project" value="TreeGrafter"/>
</dbReference>
<evidence type="ECO:0000256" key="4">
    <source>
        <dbReference type="ARBA" id="ARBA00012944"/>
    </source>
</evidence>
<evidence type="ECO:0000256" key="10">
    <source>
        <dbReference type="ARBA" id="ARBA00022982"/>
    </source>
</evidence>
<comment type="function">
    <text evidence="1">Core subunit of the mitochondrial membrane respiratory chain NADH dehydrogenase (Complex I) that is believed to belong to the minimal assembly required for catalysis. Complex I functions in the transfer of electrons from NADH to the respiratory chain. The immediate electron acceptor for the enzyme is believed to be ubiquinone.</text>
</comment>
<dbReference type="GO" id="GO:0031966">
    <property type="term" value="C:mitochondrial membrane"/>
    <property type="evidence" value="ECO:0007669"/>
    <property type="project" value="UniProtKB-SubCell"/>
</dbReference>
<evidence type="ECO:0000256" key="5">
    <source>
        <dbReference type="ARBA" id="ARBA00021006"/>
    </source>
</evidence>
<feature type="transmembrane region" description="Helical" evidence="17">
    <location>
        <begin position="248"/>
        <end position="271"/>
    </location>
</feature>
<dbReference type="PRINTS" id="PR01437">
    <property type="entry name" value="NUOXDRDTASE4"/>
</dbReference>
<evidence type="ECO:0000313" key="20">
    <source>
        <dbReference type="EMBL" id="UOK09632.1"/>
    </source>
</evidence>
<dbReference type="PANTHER" id="PTHR43507">
    <property type="entry name" value="NADH-UBIQUINONE OXIDOREDUCTASE CHAIN 4"/>
    <property type="match status" value="1"/>
</dbReference>
<keyword evidence="14 17" id="KW-0496">Mitochondrion</keyword>
<dbReference type="InterPro" id="IPR001750">
    <property type="entry name" value="ND/Mrp_TM"/>
</dbReference>
<feature type="transmembrane region" description="Helical" evidence="17">
    <location>
        <begin position="21"/>
        <end position="41"/>
    </location>
</feature>
<dbReference type="InterPro" id="IPR003918">
    <property type="entry name" value="NADH_UbQ_OxRdtase"/>
</dbReference>
<evidence type="ECO:0000256" key="15">
    <source>
        <dbReference type="ARBA" id="ARBA00023136"/>
    </source>
</evidence>
<evidence type="ECO:0000256" key="9">
    <source>
        <dbReference type="ARBA" id="ARBA00022967"/>
    </source>
</evidence>
<feature type="transmembrane region" description="Helical" evidence="17">
    <location>
        <begin position="116"/>
        <end position="137"/>
    </location>
</feature>
<comment type="function">
    <text evidence="17">Core subunit of the mitochondrial membrane respiratory chain NADH dehydrogenase (Complex I) which catalyzes electron transfer from NADH through the respiratory chain, using ubiquinone as an electron acceptor. Essential for the catalytic activity and assembly of complex I.</text>
</comment>
<name>A0A8T9JCX1_9HYME</name>
<evidence type="ECO:0000256" key="14">
    <source>
        <dbReference type="ARBA" id="ARBA00023128"/>
    </source>
</evidence>
<dbReference type="GO" id="GO:0048039">
    <property type="term" value="F:ubiquinone binding"/>
    <property type="evidence" value="ECO:0007669"/>
    <property type="project" value="TreeGrafter"/>
</dbReference>
<comment type="similarity">
    <text evidence="3 17">Belongs to the complex I subunit 4 family.</text>
</comment>
<evidence type="ECO:0000256" key="6">
    <source>
        <dbReference type="ARBA" id="ARBA00022448"/>
    </source>
</evidence>
<evidence type="ECO:0000256" key="16">
    <source>
        <dbReference type="ARBA" id="ARBA00049551"/>
    </source>
</evidence>
<dbReference type="Pfam" id="PF01059">
    <property type="entry name" value="Oxidored_q5_N"/>
    <property type="match status" value="1"/>
</dbReference>
<protein>
    <recommendedName>
        <fullName evidence="5 17">NADH-ubiquinone oxidoreductase chain 4</fullName>
        <ecNumber evidence="4 17">7.1.1.2</ecNumber>
    </recommendedName>
</protein>
<evidence type="ECO:0000256" key="17">
    <source>
        <dbReference type="RuleBase" id="RU003297"/>
    </source>
</evidence>
<dbReference type="RefSeq" id="YP_010350252.1">
    <property type="nucleotide sequence ID" value="NC_062620.1"/>
</dbReference>
<proteinExistence type="inferred from homology"/>
<evidence type="ECO:0000256" key="8">
    <source>
        <dbReference type="ARBA" id="ARBA00022692"/>
    </source>
</evidence>
<evidence type="ECO:0000256" key="2">
    <source>
        <dbReference type="ARBA" id="ARBA00004225"/>
    </source>
</evidence>
<keyword evidence="13 17" id="KW-0830">Ubiquinone</keyword>
<dbReference type="Pfam" id="PF00361">
    <property type="entry name" value="Proton_antipo_M"/>
    <property type="match status" value="1"/>
</dbReference>
<dbReference type="InterPro" id="IPR000260">
    <property type="entry name" value="NADH4_N"/>
</dbReference>
<dbReference type="GO" id="GO:0042773">
    <property type="term" value="P:ATP synthesis coupled electron transport"/>
    <property type="evidence" value="ECO:0007669"/>
    <property type="project" value="InterPro"/>
</dbReference>
<feature type="transmembrane region" description="Helical" evidence="17">
    <location>
        <begin position="188"/>
        <end position="211"/>
    </location>
</feature>
<reference evidence="20" key="1">
    <citation type="submission" date="2021-10" db="EMBL/GenBank/DDBJ databases">
        <title>Life History of the Giant Wood Moth Parasitoid Wasp (Virgulibracon endoxylaphagus).</title>
        <authorList>
            <person name="Thurman J.H."/>
        </authorList>
    </citation>
    <scope>NUCLEOTIDE SEQUENCE</scope>
</reference>
<feature type="transmembrane region" description="Helical" evidence="17">
    <location>
        <begin position="278"/>
        <end position="301"/>
    </location>
</feature>
<dbReference type="GO" id="GO:0008137">
    <property type="term" value="F:NADH dehydrogenase (ubiquinone) activity"/>
    <property type="evidence" value="ECO:0007669"/>
    <property type="project" value="UniProtKB-UniRule"/>
</dbReference>
<gene>
    <name evidence="20" type="primary">ND4</name>
</gene>
<feature type="transmembrane region" description="Helical" evidence="17">
    <location>
        <begin position="385"/>
        <end position="408"/>
    </location>
</feature>
<dbReference type="AlphaFoldDB" id="A0A8T9JCX1"/>
<feature type="transmembrane region" description="Helical" evidence="17">
    <location>
        <begin position="420"/>
        <end position="444"/>
    </location>
</feature>